<proteinExistence type="predicted"/>
<reference evidence="1 2" key="1">
    <citation type="submission" date="2023-07" db="EMBL/GenBank/DDBJ databases">
        <title>Genomic Encyclopedia of Type Strains, Phase IV (KMG-IV): sequencing the most valuable type-strain genomes for metagenomic binning, comparative biology and taxonomic classification.</title>
        <authorList>
            <person name="Goeker M."/>
        </authorList>
    </citation>
    <scope>NUCLEOTIDE SEQUENCE [LARGE SCALE GENOMIC DNA]</scope>
    <source>
        <strain evidence="1 2">DSM 19598</strain>
    </source>
</reference>
<evidence type="ECO:0000313" key="2">
    <source>
        <dbReference type="Proteomes" id="UP001242313"/>
    </source>
</evidence>
<dbReference type="Proteomes" id="UP001242313">
    <property type="component" value="Unassembled WGS sequence"/>
</dbReference>
<organism evidence="1 2">
    <name type="scientific">Mesobacillus stamsii</name>
    <dbReference type="NCBI Taxonomy" id="225347"/>
    <lineage>
        <taxon>Bacteria</taxon>
        <taxon>Bacillati</taxon>
        <taxon>Bacillota</taxon>
        <taxon>Bacilli</taxon>
        <taxon>Bacillales</taxon>
        <taxon>Bacillaceae</taxon>
        <taxon>Mesobacillus</taxon>
    </lineage>
</organism>
<evidence type="ECO:0000313" key="1">
    <source>
        <dbReference type="EMBL" id="MDQ0412257.1"/>
    </source>
</evidence>
<name>A0ABU0FSD0_9BACI</name>
<evidence type="ECO:0008006" key="3">
    <source>
        <dbReference type="Google" id="ProtNLM"/>
    </source>
</evidence>
<protein>
    <recommendedName>
        <fullName evidence="3">Secreted protein</fullName>
    </recommendedName>
</protein>
<keyword evidence="2" id="KW-1185">Reference proteome</keyword>
<comment type="caution">
    <text evidence="1">The sequence shown here is derived from an EMBL/GenBank/DDBJ whole genome shotgun (WGS) entry which is preliminary data.</text>
</comment>
<dbReference type="EMBL" id="JAUSUN010000002">
    <property type="protein sequence ID" value="MDQ0412257.1"/>
    <property type="molecule type" value="Genomic_DNA"/>
</dbReference>
<accession>A0ABU0FSD0</accession>
<gene>
    <name evidence="1" type="ORF">J2S25_000437</name>
</gene>
<sequence>MVGAFLDGSYWPFFFELLFAFSAEICPNLALIRTTFHLFLQNLSELGSSSDYFPSFPAKPVRTRLLFGLLSAFSHKTCPKLTLVRTTFRFFRRNLSEVGPCSDYFSSFPAKPVRSYPCSTVLAGRLRNLRKTI</sequence>